<reference evidence="1" key="1">
    <citation type="submission" date="2021-01" db="EMBL/GenBank/DDBJ databases">
        <authorList>
            <consortium name="Genoscope - CEA"/>
            <person name="William W."/>
        </authorList>
    </citation>
    <scope>NUCLEOTIDE SEQUENCE</scope>
</reference>
<evidence type="ECO:0000313" key="1">
    <source>
        <dbReference type="EMBL" id="CAD8121043.1"/>
    </source>
</evidence>
<comment type="caution">
    <text evidence="1">The sequence shown here is derived from an EMBL/GenBank/DDBJ whole genome shotgun (WGS) entry which is preliminary data.</text>
</comment>
<accession>A0A8S1R0Y9</accession>
<dbReference type="EMBL" id="CAJJDN010000129">
    <property type="protein sequence ID" value="CAD8121043.1"/>
    <property type="molecule type" value="Genomic_DNA"/>
</dbReference>
<keyword evidence="2" id="KW-1185">Reference proteome</keyword>
<dbReference type="AlphaFoldDB" id="A0A8S1R0Y9"/>
<proteinExistence type="predicted"/>
<protein>
    <submittedName>
        <fullName evidence="1">Uncharacterized protein</fullName>
    </submittedName>
</protein>
<dbReference type="OrthoDB" id="294048at2759"/>
<sequence length="1217" mass="143340">MIKYLQRSLFRISEEYELFKCKQIFKIQVEQFKKALNKAIQLQKQIDQNTQAAQNMQNHAFFTSNVPAKTILAAFLQKREYSNEDIVGQTFIQLGHALKARGDRSYFDHKTIETSMGFDVLMRDLLKLNDYRVLAQAIHGLALTGVNTNHSNEIVDKVFDQLESKELNTEERQLIEAFLLDIFEQQPEVPVDNIVYQVEKLIEETQTDIYRVLEAVVEIRRIYIKLLEIQKQDFVHINTNIKMIELEEALVSAGLLHPAEIEKEDISLSLETALTYITGKDPNFLAFIISILELQFVHKEETKPIEPKLSDFGDLMVAVSEFKGHEIAQRLKEAQPKLVHSDKYKLAKAFANAGLNTESKEYLTQVTEEDLLNSIDSLHLHLQLNKIDRQFPLPHNLTILSLDELIAYATYLALQNQNYVSFIEELRFRVQNLNTIRDLTHKQQERIEALENHSGQKLIYEEKDIYHSELYKAIKDTLPKSVQLIEIHDLSVNNEINGYAKLRVGLSPYMTLYDFLGKDKEQFKQKLQLAYNLENSDIILFNKIKDRLDNVSVNNSNNQELNSQTIFDVQWQYLKKQAFNYLNKNDNLNKLKLKQTLLDLQERLRIVNQHNVFQDLIDEIKVQPINFPKWYGMIPSQSIYNPKSSMEGFKASLITNKIYDPTYCPDQDLFKRLELNGFNSDLIPVPHSQKLRKQIVVQTYSLAWKKHSIKKTDQEIEQLNQLYSFLQKDQKDYLPDSSDFFIVNLLNLNAELKTKPLPEITDFVFNIKIWDKLIEERLSSKKSIKPAGIFLQRDPEMLLHEQIKQYNPFLSSQYLRQKLEVNKTLDDLIKMRKELLMKLQEDIKNNEISRLQAKKIVHKINFIVADKIQEIKGELRRKHASPYYKQKTNYIDILFNETDVEKLEVQQTPDRYLDVDLLYGIDQFVTRKRSRAEEKLITYYLMFKQMDGKQLNNKELQFLDSLNLYEPNVQVTQLRIKDLQFDDLIHSDFKQFGEYSASDLFLQLSQLFDDQLFLDILKNKYYKKQGIQYHFRRRDNQLYLQQQEKLIWIQESKLQDEELKDLKEMLQIGKVSDQHVESMNQTDYPLQNIYSWIHAKSSEKFDLSLLNQNNQELWNNIFKCAYENTTQQQLHDVVNLLVERYYILQFHPVTYLRQLLRMILTHPNLSTLDKKNLQCLKKTVGFNSEDIFAITKSEPTATVPSYLSEMCYPYGEKLSII</sequence>
<name>A0A8S1R0Y9_9CILI</name>
<organism evidence="1 2">
    <name type="scientific">Paramecium sonneborni</name>
    <dbReference type="NCBI Taxonomy" id="65129"/>
    <lineage>
        <taxon>Eukaryota</taxon>
        <taxon>Sar</taxon>
        <taxon>Alveolata</taxon>
        <taxon>Ciliophora</taxon>
        <taxon>Intramacronucleata</taxon>
        <taxon>Oligohymenophorea</taxon>
        <taxon>Peniculida</taxon>
        <taxon>Parameciidae</taxon>
        <taxon>Paramecium</taxon>
    </lineage>
</organism>
<dbReference type="Proteomes" id="UP000692954">
    <property type="component" value="Unassembled WGS sequence"/>
</dbReference>
<evidence type="ECO:0000313" key="2">
    <source>
        <dbReference type="Proteomes" id="UP000692954"/>
    </source>
</evidence>
<gene>
    <name evidence="1" type="ORF">PSON_ATCC_30995.1.T1290141</name>
</gene>